<organism evidence="5 6">
    <name type="scientific">Streptococcus caprae</name>
    <dbReference type="NCBI Taxonomy" id="1640501"/>
    <lineage>
        <taxon>Bacteria</taxon>
        <taxon>Bacillati</taxon>
        <taxon>Bacillota</taxon>
        <taxon>Bacilli</taxon>
        <taxon>Lactobacillales</taxon>
        <taxon>Streptococcaceae</taxon>
        <taxon>Streptococcus</taxon>
    </lineage>
</organism>
<name>A0ABV8CUX5_9STRE</name>
<dbReference type="HAMAP" id="MF_01241">
    <property type="entry name" value="GlcN6P_deamin"/>
    <property type="match status" value="1"/>
</dbReference>
<dbReference type="Proteomes" id="UP001595807">
    <property type="component" value="Unassembled WGS sequence"/>
</dbReference>
<comment type="similarity">
    <text evidence="3">Belongs to the glucosamine/galactosamine-6-phosphate isomerase family. NagB subfamily.</text>
</comment>
<comment type="pathway">
    <text evidence="3">Amino-sugar metabolism; N-acetylneuraminate degradation; D-fructose 6-phosphate from N-acetylneuraminate: step 5/5.</text>
</comment>
<evidence type="ECO:0000313" key="6">
    <source>
        <dbReference type="Proteomes" id="UP001595807"/>
    </source>
</evidence>
<proteinExistence type="inferred from homology"/>
<dbReference type="InterPro" id="IPR004547">
    <property type="entry name" value="Glucosamine6P_isomerase"/>
</dbReference>
<dbReference type="InterPro" id="IPR006148">
    <property type="entry name" value="Glc/Gal-6P_isomerase"/>
</dbReference>
<sequence>MKIFTVKTPGEGAKIALDILTEKVAAGAKTLGLATGSSPVEFYQAIVASDLDFSEMTSVNLDEYAGIDADNPQSYRYFMNQHLFQYKPFKASYFPDGEGLDENGNLWGYEKIIDENPVDVQILGIGRNGHIGFNEPGTPFDSVTHLVDLAEDTIEANARFFASIDEVPRQAYSMGISSILKAKTIILFAYGEAKADAIAKTVHGPVTNEVTSTSLQNHPEVYIIADEAATSLL</sequence>
<reference evidence="6" key="1">
    <citation type="journal article" date="2019" name="Int. J. Syst. Evol. Microbiol.">
        <title>The Global Catalogue of Microorganisms (GCM) 10K type strain sequencing project: providing services to taxonomists for standard genome sequencing and annotation.</title>
        <authorList>
            <consortium name="The Broad Institute Genomics Platform"/>
            <consortium name="The Broad Institute Genome Sequencing Center for Infectious Disease"/>
            <person name="Wu L."/>
            <person name="Ma J."/>
        </authorList>
    </citation>
    <scope>NUCLEOTIDE SEQUENCE [LARGE SCALE GENOMIC DNA]</scope>
    <source>
        <strain evidence="6">CCUG 67170</strain>
    </source>
</reference>
<dbReference type="EC" id="3.5.99.6" evidence="3"/>
<gene>
    <name evidence="3" type="primary">nagB</name>
    <name evidence="5" type="ORF">ACFORF_04830</name>
</gene>
<dbReference type="CDD" id="cd01399">
    <property type="entry name" value="GlcN6P_deaminase"/>
    <property type="match status" value="1"/>
</dbReference>
<dbReference type="EMBL" id="JBHRZV010000032">
    <property type="protein sequence ID" value="MFC3927931.1"/>
    <property type="molecule type" value="Genomic_DNA"/>
</dbReference>
<dbReference type="PANTHER" id="PTHR11280:SF5">
    <property type="entry name" value="GLUCOSAMINE-6-PHOSPHATE ISOMERASE"/>
    <property type="match status" value="1"/>
</dbReference>
<protein>
    <recommendedName>
        <fullName evidence="3">Glucosamine-6-phosphate deaminase</fullName>
        <ecNumber evidence="3">3.5.99.6</ecNumber>
    </recommendedName>
    <alternativeName>
        <fullName evidence="3">GlcN6P deaminase</fullName>
        <shortName evidence="3">GNPDA</shortName>
    </alternativeName>
    <alternativeName>
        <fullName evidence="3">Glucosamine-6-phosphate isomerase</fullName>
    </alternativeName>
</protein>
<dbReference type="RefSeq" id="WP_380426008.1">
    <property type="nucleotide sequence ID" value="NZ_JBHRZV010000032.1"/>
</dbReference>
<keyword evidence="1 3" id="KW-0378">Hydrolase</keyword>
<feature type="active site" description="Proton acceptor; for ring-opening step" evidence="3">
    <location>
        <position position="130"/>
    </location>
</feature>
<dbReference type="SUPFAM" id="SSF100950">
    <property type="entry name" value="NagB/RpiA/CoA transferase-like"/>
    <property type="match status" value="1"/>
</dbReference>
<dbReference type="PANTHER" id="PTHR11280">
    <property type="entry name" value="GLUCOSAMINE-6-PHOSPHATE ISOMERASE"/>
    <property type="match status" value="1"/>
</dbReference>
<comment type="caution">
    <text evidence="3">Lacks conserved residue(s) required for the propagation of feature annotation.</text>
</comment>
<dbReference type="PROSITE" id="PS01161">
    <property type="entry name" value="GLC_GALNAC_ISOMERASE"/>
    <property type="match status" value="1"/>
</dbReference>
<feature type="active site" description="For ring-opening step" evidence="3">
    <location>
        <position position="128"/>
    </location>
</feature>
<evidence type="ECO:0000256" key="3">
    <source>
        <dbReference type="HAMAP-Rule" id="MF_01241"/>
    </source>
</evidence>
<evidence type="ECO:0000259" key="4">
    <source>
        <dbReference type="Pfam" id="PF01182"/>
    </source>
</evidence>
<keyword evidence="2 3" id="KW-0119">Carbohydrate metabolism</keyword>
<dbReference type="InterPro" id="IPR018321">
    <property type="entry name" value="Glucosamine6P_isomerase_CS"/>
</dbReference>
<feature type="active site" description="For ring-opening step" evidence="3">
    <location>
        <position position="135"/>
    </location>
</feature>
<comment type="function">
    <text evidence="3">Catalyzes the reversible isomerization-deamination of glucosamine 6-phosphate (GlcN6P) to form fructose 6-phosphate (Fru6P) and ammonium ion.</text>
</comment>
<dbReference type="Gene3D" id="3.40.50.1360">
    <property type="match status" value="1"/>
</dbReference>
<keyword evidence="6" id="KW-1185">Reference proteome</keyword>
<evidence type="ECO:0000256" key="2">
    <source>
        <dbReference type="ARBA" id="ARBA00023277"/>
    </source>
</evidence>
<feature type="domain" description="Glucosamine/galactosamine-6-phosphate isomerase" evidence="4">
    <location>
        <begin position="25"/>
        <end position="206"/>
    </location>
</feature>
<comment type="catalytic activity">
    <reaction evidence="3">
        <text>alpha-D-glucosamine 6-phosphate + H2O = beta-D-fructose 6-phosphate + NH4(+)</text>
        <dbReference type="Rhea" id="RHEA:12172"/>
        <dbReference type="ChEBI" id="CHEBI:15377"/>
        <dbReference type="ChEBI" id="CHEBI:28938"/>
        <dbReference type="ChEBI" id="CHEBI:57634"/>
        <dbReference type="ChEBI" id="CHEBI:75989"/>
        <dbReference type="EC" id="3.5.99.6"/>
    </reaction>
</comment>
<feature type="active site" description="Proton acceptor; for enolization step" evidence="3">
    <location>
        <position position="62"/>
    </location>
</feature>
<dbReference type="Pfam" id="PF01182">
    <property type="entry name" value="Glucosamine_iso"/>
    <property type="match status" value="1"/>
</dbReference>
<evidence type="ECO:0000256" key="1">
    <source>
        <dbReference type="ARBA" id="ARBA00022801"/>
    </source>
</evidence>
<accession>A0ABV8CUX5</accession>
<comment type="caution">
    <text evidence="5">The sequence shown here is derived from an EMBL/GenBank/DDBJ whole genome shotgun (WGS) entry which is preliminary data.</text>
</comment>
<dbReference type="InterPro" id="IPR037171">
    <property type="entry name" value="NagB/RpiA_transferase-like"/>
</dbReference>
<evidence type="ECO:0000313" key="5">
    <source>
        <dbReference type="EMBL" id="MFC3927931.1"/>
    </source>
</evidence>